<feature type="compositionally biased region" description="Basic and acidic residues" evidence="1">
    <location>
        <begin position="31"/>
        <end position="58"/>
    </location>
</feature>
<organism evidence="2 3">
    <name type="scientific">Lentithecium fluviatile CBS 122367</name>
    <dbReference type="NCBI Taxonomy" id="1168545"/>
    <lineage>
        <taxon>Eukaryota</taxon>
        <taxon>Fungi</taxon>
        <taxon>Dikarya</taxon>
        <taxon>Ascomycota</taxon>
        <taxon>Pezizomycotina</taxon>
        <taxon>Dothideomycetes</taxon>
        <taxon>Pleosporomycetidae</taxon>
        <taxon>Pleosporales</taxon>
        <taxon>Massarineae</taxon>
        <taxon>Lentitheciaceae</taxon>
        <taxon>Lentithecium</taxon>
    </lineage>
</organism>
<feature type="region of interest" description="Disordered" evidence="1">
    <location>
        <begin position="24"/>
        <end position="60"/>
    </location>
</feature>
<accession>A0A6G1IFR1</accession>
<evidence type="ECO:0000256" key="1">
    <source>
        <dbReference type="SAM" id="MobiDB-lite"/>
    </source>
</evidence>
<proteinExistence type="predicted"/>
<name>A0A6G1IFR1_9PLEO</name>
<evidence type="ECO:0008006" key="4">
    <source>
        <dbReference type="Google" id="ProtNLM"/>
    </source>
</evidence>
<dbReference type="CDD" id="cd06257">
    <property type="entry name" value="DnaJ"/>
    <property type="match status" value="1"/>
</dbReference>
<gene>
    <name evidence="2" type="ORF">K458DRAFT_396526</name>
</gene>
<evidence type="ECO:0000313" key="2">
    <source>
        <dbReference type="EMBL" id="KAF2676801.1"/>
    </source>
</evidence>
<dbReference type="EMBL" id="MU005629">
    <property type="protein sequence ID" value="KAF2676801.1"/>
    <property type="molecule type" value="Genomic_DNA"/>
</dbReference>
<sequence>MPNHYETVGLEPGCTDYDIRRAFRTTSLQNRPDKDSSKRETSGKEDEDNQPHDYDEKKASHRRIFESTLNGITLCIDGILWYRAEGWDVQIQLDLFFADIVGGEIDSFSGSEKELHLYVEI</sequence>
<dbReference type="SUPFAM" id="SSF46565">
    <property type="entry name" value="Chaperone J-domain"/>
    <property type="match status" value="1"/>
</dbReference>
<dbReference type="Proteomes" id="UP000799291">
    <property type="component" value="Unassembled WGS sequence"/>
</dbReference>
<reference evidence="2" key="1">
    <citation type="journal article" date="2020" name="Stud. Mycol.">
        <title>101 Dothideomycetes genomes: a test case for predicting lifestyles and emergence of pathogens.</title>
        <authorList>
            <person name="Haridas S."/>
            <person name="Albert R."/>
            <person name="Binder M."/>
            <person name="Bloem J."/>
            <person name="Labutti K."/>
            <person name="Salamov A."/>
            <person name="Andreopoulos B."/>
            <person name="Baker S."/>
            <person name="Barry K."/>
            <person name="Bills G."/>
            <person name="Bluhm B."/>
            <person name="Cannon C."/>
            <person name="Castanera R."/>
            <person name="Culley D."/>
            <person name="Daum C."/>
            <person name="Ezra D."/>
            <person name="Gonzalez J."/>
            <person name="Henrissat B."/>
            <person name="Kuo A."/>
            <person name="Liang C."/>
            <person name="Lipzen A."/>
            <person name="Lutzoni F."/>
            <person name="Magnuson J."/>
            <person name="Mondo S."/>
            <person name="Nolan M."/>
            <person name="Ohm R."/>
            <person name="Pangilinan J."/>
            <person name="Park H.-J."/>
            <person name="Ramirez L."/>
            <person name="Alfaro M."/>
            <person name="Sun H."/>
            <person name="Tritt A."/>
            <person name="Yoshinaga Y."/>
            <person name="Zwiers L.-H."/>
            <person name="Turgeon B."/>
            <person name="Goodwin S."/>
            <person name="Spatafora J."/>
            <person name="Crous P."/>
            <person name="Grigoriev I."/>
        </authorList>
    </citation>
    <scope>NUCLEOTIDE SEQUENCE</scope>
    <source>
        <strain evidence="2">CBS 122367</strain>
    </source>
</reference>
<evidence type="ECO:0000313" key="3">
    <source>
        <dbReference type="Proteomes" id="UP000799291"/>
    </source>
</evidence>
<dbReference type="OrthoDB" id="10250354at2759"/>
<dbReference type="InterPro" id="IPR036869">
    <property type="entry name" value="J_dom_sf"/>
</dbReference>
<protein>
    <recommendedName>
        <fullName evidence="4">J domain-containing protein</fullName>
    </recommendedName>
</protein>
<keyword evidence="3" id="KW-1185">Reference proteome</keyword>
<dbReference type="Gene3D" id="1.10.287.110">
    <property type="entry name" value="DnaJ domain"/>
    <property type="match status" value="1"/>
</dbReference>
<dbReference type="AlphaFoldDB" id="A0A6G1IFR1"/>
<dbReference type="InterPro" id="IPR001623">
    <property type="entry name" value="DnaJ_domain"/>
</dbReference>